<keyword evidence="4 6" id="KW-0238">DNA-binding</keyword>
<name>A0AAV4VYS7_CAEEX</name>
<evidence type="ECO:0000256" key="3">
    <source>
        <dbReference type="ARBA" id="ARBA00023015"/>
    </source>
</evidence>
<gene>
    <name evidence="8" type="primary">foxo1b</name>
    <name evidence="8" type="ORF">CEXT_668161</name>
</gene>
<evidence type="ECO:0000259" key="7">
    <source>
        <dbReference type="PROSITE" id="PS50039"/>
    </source>
</evidence>
<dbReference type="InterPro" id="IPR001766">
    <property type="entry name" value="Fork_head_dom"/>
</dbReference>
<feature type="DNA-binding region" description="Fork-head" evidence="6">
    <location>
        <begin position="40"/>
        <end position="101"/>
    </location>
</feature>
<keyword evidence="5" id="KW-0804">Transcription</keyword>
<keyword evidence="9" id="KW-1185">Reference proteome</keyword>
<dbReference type="PANTHER" id="PTHR45767">
    <property type="entry name" value="FORKHEAD BOX PROTEIN O"/>
    <property type="match status" value="1"/>
</dbReference>
<organism evidence="8 9">
    <name type="scientific">Caerostris extrusa</name>
    <name type="common">Bark spider</name>
    <name type="synonym">Caerostris bankana</name>
    <dbReference type="NCBI Taxonomy" id="172846"/>
    <lineage>
        <taxon>Eukaryota</taxon>
        <taxon>Metazoa</taxon>
        <taxon>Ecdysozoa</taxon>
        <taxon>Arthropoda</taxon>
        <taxon>Chelicerata</taxon>
        <taxon>Arachnida</taxon>
        <taxon>Araneae</taxon>
        <taxon>Araneomorphae</taxon>
        <taxon>Entelegynae</taxon>
        <taxon>Araneoidea</taxon>
        <taxon>Araneidae</taxon>
        <taxon>Caerostris</taxon>
    </lineage>
</organism>
<dbReference type="PROSITE" id="PS00658">
    <property type="entry name" value="FORK_HEAD_2"/>
    <property type="match status" value="1"/>
</dbReference>
<evidence type="ECO:0000256" key="1">
    <source>
        <dbReference type="ARBA" id="ARBA00004496"/>
    </source>
</evidence>
<dbReference type="GO" id="GO:0000981">
    <property type="term" value="F:DNA-binding transcription factor activity, RNA polymerase II-specific"/>
    <property type="evidence" value="ECO:0007669"/>
    <property type="project" value="TreeGrafter"/>
</dbReference>
<evidence type="ECO:0000256" key="4">
    <source>
        <dbReference type="ARBA" id="ARBA00023125"/>
    </source>
</evidence>
<dbReference type="GO" id="GO:0005634">
    <property type="term" value="C:nucleus"/>
    <property type="evidence" value="ECO:0007669"/>
    <property type="project" value="UniProtKB-SubCell"/>
</dbReference>
<comment type="subcellular location">
    <subcellularLocation>
        <location evidence="1">Cytoplasm</location>
    </subcellularLocation>
    <subcellularLocation>
        <location evidence="6">Nucleus</location>
    </subcellularLocation>
</comment>
<protein>
    <submittedName>
        <fullName evidence="8">Forkhead box protein O1-B</fullName>
    </submittedName>
</protein>
<dbReference type="Pfam" id="PF00250">
    <property type="entry name" value="Forkhead"/>
    <property type="match status" value="1"/>
</dbReference>
<dbReference type="SUPFAM" id="SSF46785">
    <property type="entry name" value="Winged helix' DNA-binding domain"/>
    <property type="match status" value="1"/>
</dbReference>
<accession>A0AAV4VYS7</accession>
<dbReference type="AlphaFoldDB" id="A0AAV4VYS7"/>
<keyword evidence="6" id="KW-0539">Nucleus</keyword>
<dbReference type="Proteomes" id="UP001054945">
    <property type="component" value="Unassembled WGS sequence"/>
</dbReference>
<dbReference type="GO" id="GO:0005737">
    <property type="term" value="C:cytoplasm"/>
    <property type="evidence" value="ECO:0007669"/>
    <property type="project" value="UniProtKB-SubCell"/>
</dbReference>
<dbReference type="InterPro" id="IPR036390">
    <property type="entry name" value="WH_DNA-bd_sf"/>
</dbReference>
<evidence type="ECO:0000313" key="9">
    <source>
        <dbReference type="Proteomes" id="UP001054945"/>
    </source>
</evidence>
<dbReference type="PROSITE" id="PS50039">
    <property type="entry name" value="FORK_HEAD_3"/>
    <property type="match status" value="1"/>
</dbReference>
<dbReference type="GO" id="GO:0000978">
    <property type="term" value="F:RNA polymerase II cis-regulatory region sequence-specific DNA binding"/>
    <property type="evidence" value="ECO:0007669"/>
    <property type="project" value="TreeGrafter"/>
</dbReference>
<dbReference type="Gene3D" id="1.10.10.10">
    <property type="entry name" value="Winged helix-like DNA-binding domain superfamily/Winged helix DNA-binding domain"/>
    <property type="match status" value="1"/>
</dbReference>
<evidence type="ECO:0000256" key="6">
    <source>
        <dbReference type="PROSITE-ProRule" id="PRU00089"/>
    </source>
</evidence>
<evidence type="ECO:0000313" key="8">
    <source>
        <dbReference type="EMBL" id="GIY74613.1"/>
    </source>
</evidence>
<keyword evidence="2" id="KW-0963">Cytoplasm</keyword>
<reference evidence="8 9" key="1">
    <citation type="submission" date="2021-06" db="EMBL/GenBank/DDBJ databases">
        <title>Caerostris extrusa draft genome.</title>
        <authorList>
            <person name="Kono N."/>
            <person name="Arakawa K."/>
        </authorList>
    </citation>
    <scope>NUCLEOTIDE SEQUENCE [LARGE SCALE GENOMIC DNA]</scope>
</reference>
<dbReference type="InterPro" id="IPR030456">
    <property type="entry name" value="TF_fork_head_CS_2"/>
</dbReference>
<evidence type="ECO:0000256" key="5">
    <source>
        <dbReference type="ARBA" id="ARBA00023163"/>
    </source>
</evidence>
<comment type="caution">
    <text evidence="8">The sequence shown here is derived from an EMBL/GenBank/DDBJ whole genome shotgun (WGS) entry which is preliminary data.</text>
</comment>
<keyword evidence="3" id="KW-0805">Transcription regulation</keyword>
<dbReference type="SMART" id="SM00339">
    <property type="entry name" value="FH"/>
    <property type="match status" value="1"/>
</dbReference>
<sequence>MEFNDESFCNNLKAGSYIANGHPMVERRNNPKKLNRKNPWGNQSYADLITEAIEASPEKRLTLAQIYEWMIKNIPCFKDQAESNSSVGWKNSIRHNLSLHKKNFYVSEMTVLAKFLVDSQCCSRFRKNTKKKRHLQKKKRQSNPATTHFRKFASTFKHKRRSLFHNNMSQRNFWGGIPDLHLGNSHQYTTEPLKGRFQSFTTSEEINSSSNHSKPFILGESLPPFSALNSDRSWKNSFSLPSVNPYQSEQLFIAQTASLKTETNSCGSFNNSCQTYRQEHFISYQTSFKQMKNKTVSTEYFMSPHHLSGSSITTEVERNKIESDNSNLANINQTSNSLLSSVDSVYQEILPKNDHNLSTDEMNSLLNNKTRDDSSDFRAVFNELNEMKKPDEYNSKINNRLKDQLTTLDLHIDKNISILNQTNLMNFDQMNKLVDNQKESFSDSTAAKPRIQSSELKNTTLAFQKRITPYQSDSIFLEGIIRKLNSSHSDLVDSKSMVDKFSAYQENRQNSNAFIDIPDSRNAKALNSLDCQMHIPHYPHEICANTKEHLSSQLKFLEEIIHDNINIDCKNVNISQQHSSIQRILPQQSDSMFIEDIIQNLNSPYPNQFLSENEMNEIPIYHETFCILEPFHSLRMKVRIQKYQPHKMIKQTVFAILIIFLL</sequence>
<dbReference type="PANTHER" id="PTHR45767:SF3">
    <property type="entry name" value="FORKHEAD BOX PROTEIN O4"/>
    <property type="match status" value="1"/>
</dbReference>
<feature type="domain" description="Fork-head" evidence="7">
    <location>
        <begin position="40"/>
        <end position="101"/>
    </location>
</feature>
<evidence type="ECO:0000256" key="2">
    <source>
        <dbReference type="ARBA" id="ARBA00022490"/>
    </source>
</evidence>
<dbReference type="EMBL" id="BPLR01015235">
    <property type="protein sequence ID" value="GIY74613.1"/>
    <property type="molecule type" value="Genomic_DNA"/>
</dbReference>
<dbReference type="PRINTS" id="PR00053">
    <property type="entry name" value="FORKHEAD"/>
</dbReference>
<proteinExistence type="predicted"/>
<dbReference type="InterPro" id="IPR036388">
    <property type="entry name" value="WH-like_DNA-bd_sf"/>
</dbReference>